<evidence type="ECO:0000313" key="2">
    <source>
        <dbReference type="Proteomes" id="UP000266673"/>
    </source>
</evidence>
<dbReference type="OrthoDB" id="438080at2759"/>
<gene>
    <name evidence="1" type="ORF">C2G38_2203697</name>
</gene>
<dbReference type="AlphaFoldDB" id="A0A397UMF2"/>
<sequence length="79" mass="8402">MPLMFSSIFEKSLVVIVSPKFGNIQNTNNQTQVGKVTTVAPTSMTQTSKASASCDKGSASIQKQSKLGGFNLENFLSSL</sequence>
<reference evidence="1 2" key="1">
    <citation type="submission" date="2018-06" db="EMBL/GenBank/DDBJ databases">
        <title>Comparative genomics reveals the genomic features of Rhizophagus irregularis, R. cerebriforme, R. diaphanum and Gigaspora rosea, and their symbiotic lifestyle signature.</title>
        <authorList>
            <person name="Morin E."/>
            <person name="San Clemente H."/>
            <person name="Chen E.C.H."/>
            <person name="De La Providencia I."/>
            <person name="Hainaut M."/>
            <person name="Kuo A."/>
            <person name="Kohler A."/>
            <person name="Murat C."/>
            <person name="Tang N."/>
            <person name="Roy S."/>
            <person name="Loubradou J."/>
            <person name="Henrissat B."/>
            <person name="Grigoriev I.V."/>
            <person name="Corradi N."/>
            <person name="Roux C."/>
            <person name="Martin F.M."/>
        </authorList>
    </citation>
    <scope>NUCLEOTIDE SEQUENCE [LARGE SCALE GENOMIC DNA]</scope>
    <source>
        <strain evidence="1 2">DAOM 194757</strain>
    </source>
</reference>
<dbReference type="Proteomes" id="UP000266673">
    <property type="component" value="Unassembled WGS sequence"/>
</dbReference>
<name>A0A397UMF2_9GLOM</name>
<keyword evidence="2" id="KW-1185">Reference proteome</keyword>
<proteinExistence type="predicted"/>
<evidence type="ECO:0000313" key="1">
    <source>
        <dbReference type="EMBL" id="RIB11334.1"/>
    </source>
</evidence>
<organism evidence="1 2">
    <name type="scientific">Gigaspora rosea</name>
    <dbReference type="NCBI Taxonomy" id="44941"/>
    <lineage>
        <taxon>Eukaryota</taxon>
        <taxon>Fungi</taxon>
        <taxon>Fungi incertae sedis</taxon>
        <taxon>Mucoromycota</taxon>
        <taxon>Glomeromycotina</taxon>
        <taxon>Glomeromycetes</taxon>
        <taxon>Diversisporales</taxon>
        <taxon>Gigasporaceae</taxon>
        <taxon>Gigaspora</taxon>
    </lineage>
</organism>
<protein>
    <submittedName>
        <fullName evidence="1">Uncharacterized protein</fullName>
    </submittedName>
</protein>
<dbReference type="EMBL" id="QKWP01001144">
    <property type="protein sequence ID" value="RIB11334.1"/>
    <property type="molecule type" value="Genomic_DNA"/>
</dbReference>
<comment type="caution">
    <text evidence="1">The sequence shown here is derived from an EMBL/GenBank/DDBJ whole genome shotgun (WGS) entry which is preliminary data.</text>
</comment>
<accession>A0A397UMF2</accession>